<dbReference type="PANTHER" id="PTHR43774">
    <property type="entry name" value="PEPTIDE METHIONINE SULFOXIDE REDUCTASE"/>
    <property type="match status" value="1"/>
</dbReference>
<name>A0ABV6S010_9GAMM</name>
<dbReference type="InterPro" id="IPR002569">
    <property type="entry name" value="Met_Sox_Rdtase_MsrA_dom"/>
</dbReference>
<dbReference type="EC" id="1.8.4.11" evidence="4"/>
<feature type="chain" id="PRO_5045101309" description="Peptide methionine sulfoxide reductase MsrA" evidence="5">
    <location>
        <begin position="37"/>
        <end position="227"/>
    </location>
</feature>
<dbReference type="PANTHER" id="PTHR43774:SF1">
    <property type="entry name" value="PEPTIDE METHIONINE SULFOXIDE REDUCTASE MSRA 2"/>
    <property type="match status" value="1"/>
</dbReference>
<keyword evidence="8" id="KW-1185">Reference proteome</keyword>
<accession>A0ABV6S010</accession>
<evidence type="ECO:0000259" key="6">
    <source>
        <dbReference type="Pfam" id="PF01625"/>
    </source>
</evidence>
<evidence type="ECO:0000256" key="1">
    <source>
        <dbReference type="ARBA" id="ARBA00023002"/>
    </source>
</evidence>
<comment type="function">
    <text evidence="4">Has an important function as a repair enzyme for proteins that have been inactivated by oxidation. Catalyzes the reversible oxidation-reduction of methionine sulfoxide in proteins to methionine.</text>
</comment>
<dbReference type="Pfam" id="PF01625">
    <property type="entry name" value="PMSR"/>
    <property type="match status" value="1"/>
</dbReference>
<dbReference type="SUPFAM" id="SSF55068">
    <property type="entry name" value="Peptide methionine sulfoxide reductase"/>
    <property type="match status" value="1"/>
</dbReference>
<evidence type="ECO:0000256" key="2">
    <source>
        <dbReference type="ARBA" id="ARBA00047806"/>
    </source>
</evidence>
<dbReference type="Gene3D" id="3.30.1060.10">
    <property type="entry name" value="Peptide methionine sulphoxide reductase MsrA"/>
    <property type="match status" value="1"/>
</dbReference>
<feature type="signal peptide" evidence="5">
    <location>
        <begin position="1"/>
        <end position="36"/>
    </location>
</feature>
<reference evidence="7 8" key="1">
    <citation type="submission" date="2024-09" db="EMBL/GenBank/DDBJ databases">
        <authorList>
            <person name="Sun Q."/>
            <person name="Mori K."/>
        </authorList>
    </citation>
    <scope>NUCLEOTIDE SEQUENCE [LARGE SCALE GENOMIC DNA]</scope>
    <source>
        <strain evidence="7 8">KCTC 23076</strain>
    </source>
</reference>
<evidence type="ECO:0000313" key="7">
    <source>
        <dbReference type="EMBL" id="MFC0682565.1"/>
    </source>
</evidence>
<keyword evidence="5" id="KW-0732">Signal</keyword>
<dbReference type="PROSITE" id="PS51257">
    <property type="entry name" value="PROKAR_LIPOPROTEIN"/>
    <property type="match status" value="1"/>
</dbReference>
<comment type="similarity">
    <text evidence="4">Belongs to the MsrA Met sulfoxide reductase family.</text>
</comment>
<evidence type="ECO:0000256" key="5">
    <source>
        <dbReference type="SAM" id="SignalP"/>
    </source>
</evidence>
<feature type="active site" evidence="4">
    <location>
        <position position="63"/>
    </location>
</feature>
<evidence type="ECO:0000313" key="8">
    <source>
        <dbReference type="Proteomes" id="UP001589896"/>
    </source>
</evidence>
<comment type="catalytic activity">
    <reaction evidence="3 4">
        <text>[thioredoxin]-disulfide + L-methionine + H2O = L-methionine (S)-S-oxide + [thioredoxin]-dithiol</text>
        <dbReference type="Rhea" id="RHEA:19993"/>
        <dbReference type="Rhea" id="RHEA-COMP:10698"/>
        <dbReference type="Rhea" id="RHEA-COMP:10700"/>
        <dbReference type="ChEBI" id="CHEBI:15377"/>
        <dbReference type="ChEBI" id="CHEBI:29950"/>
        <dbReference type="ChEBI" id="CHEBI:50058"/>
        <dbReference type="ChEBI" id="CHEBI:57844"/>
        <dbReference type="ChEBI" id="CHEBI:58772"/>
        <dbReference type="EC" id="1.8.4.11"/>
    </reaction>
</comment>
<feature type="domain" description="Peptide methionine sulphoxide reductase MsrA" evidence="6">
    <location>
        <begin position="57"/>
        <end position="207"/>
    </location>
</feature>
<dbReference type="EMBL" id="JBHLTG010000015">
    <property type="protein sequence ID" value="MFC0682565.1"/>
    <property type="molecule type" value="Genomic_DNA"/>
</dbReference>
<dbReference type="HAMAP" id="MF_01401">
    <property type="entry name" value="MsrA"/>
    <property type="match status" value="1"/>
</dbReference>
<dbReference type="RefSeq" id="WP_386676698.1">
    <property type="nucleotide sequence ID" value="NZ_JBHLTG010000015.1"/>
</dbReference>
<evidence type="ECO:0000256" key="3">
    <source>
        <dbReference type="ARBA" id="ARBA00048782"/>
    </source>
</evidence>
<keyword evidence="1 4" id="KW-0560">Oxidoreductase</keyword>
<dbReference type="NCBIfam" id="TIGR00401">
    <property type="entry name" value="msrA"/>
    <property type="match status" value="1"/>
</dbReference>
<comment type="caution">
    <text evidence="7">The sequence shown here is derived from an EMBL/GenBank/DDBJ whole genome shotgun (WGS) entry which is preliminary data.</text>
</comment>
<dbReference type="GO" id="GO:0008113">
    <property type="term" value="F:peptide-methionine (S)-S-oxide reductase activity"/>
    <property type="evidence" value="ECO:0007669"/>
    <property type="project" value="UniProtKB-EC"/>
</dbReference>
<protein>
    <recommendedName>
        <fullName evidence="4">Peptide methionine sulfoxide reductase MsrA</fullName>
        <shortName evidence="4">Protein-methionine-S-oxide reductase</shortName>
        <ecNumber evidence="4">1.8.4.11</ecNumber>
    </recommendedName>
    <alternativeName>
        <fullName evidence="4">Peptide-methionine (S)-S-oxide reductase</fullName>
        <shortName evidence="4">Peptide Met(O) reductase</shortName>
    </alternativeName>
</protein>
<gene>
    <name evidence="4 7" type="primary">msrA</name>
    <name evidence="7" type="ORF">ACFFGH_32445</name>
</gene>
<dbReference type="Proteomes" id="UP001589896">
    <property type="component" value="Unassembled WGS sequence"/>
</dbReference>
<comment type="catalytic activity">
    <reaction evidence="2 4">
        <text>L-methionyl-[protein] + [thioredoxin]-disulfide + H2O = L-methionyl-(S)-S-oxide-[protein] + [thioredoxin]-dithiol</text>
        <dbReference type="Rhea" id="RHEA:14217"/>
        <dbReference type="Rhea" id="RHEA-COMP:10698"/>
        <dbReference type="Rhea" id="RHEA-COMP:10700"/>
        <dbReference type="Rhea" id="RHEA-COMP:12313"/>
        <dbReference type="Rhea" id="RHEA-COMP:12315"/>
        <dbReference type="ChEBI" id="CHEBI:15377"/>
        <dbReference type="ChEBI" id="CHEBI:16044"/>
        <dbReference type="ChEBI" id="CHEBI:29950"/>
        <dbReference type="ChEBI" id="CHEBI:44120"/>
        <dbReference type="ChEBI" id="CHEBI:50058"/>
        <dbReference type="EC" id="1.8.4.11"/>
    </reaction>
</comment>
<proteinExistence type="inferred from homology"/>
<dbReference type="InterPro" id="IPR036509">
    <property type="entry name" value="Met_Sox_Rdtase_MsrA_sf"/>
</dbReference>
<sequence>MFKNTQTTALRSARNLPRFAPALGAALMLATLGACAQSNGAQASKNARSTAPGTAVAVFAGGCFWCVEPPYDKLPGVISTTSGYIGGKSATATYEQVSSGNTDHIEAVQVRYDPRNVDYQTLLNVFWRNIDPVAVNRQFCDAGPQYRSAIFYGNAEQKQLAEASKRKLETSGRFDQPIATELIAATTFYPAEDYHQDYYVKNPKRYKLYRWNCGRDQRLEEVWGVAK</sequence>
<organism evidence="7 8">
    <name type="scientific">Lysobacter korlensis</name>
    <dbReference type="NCBI Taxonomy" id="553636"/>
    <lineage>
        <taxon>Bacteria</taxon>
        <taxon>Pseudomonadati</taxon>
        <taxon>Pseudomonadota</taxon>
        <taxon>Gammaproteobacteria</taxon>
        <taxon>Lysobacterales</taxon>
        <taxon>Lysobacteraceae</taxon>
        <taxon>Lysobacter</taxon>
    </lineage>
</organism>
<evidence type="ECO:0000256" key="4">
    <source>
        <dbReference type="HAMAP-Rule" id="MF_01401"/>
    </source>
</evidence>